<evidence type="ECO:0000313" key="2">
    <source>
        <dbReference type="Proteomes" id="UP000614996"/>
    </source>
</evidence>
<sequence>MHVDGTPLRHNEYPHQAGTLYGCLLCEINCYCDALNRGHAERAPRVVCVHCAENHARRNDP</sequence>
<dbReference type="Proteomes" id="UP000614996">
    <property type="component" value="Unassembled WGS sequence"/>
</dbReference>
<dbReference type="AlphaFoldDB" id="A0A8J4AB24"/>
<keyword evidence="2" id="KW-1185">Reference proteome</keyword>
<evidence type="ECO:0000313" key="1">
    <source>
        <dbReference type="EMBL" id="GIL25488.1"/>
    </source>
</evidence>
<dbReference type="EMBL" id="BOPO01000006">
    <property type="protein sequence ID" value="GIL25488.1"/>
    <property type="molecule type" value="Genomic_DNA"/>
</dbReference>
<name>A0A8J4AB24_9ACTN</name>
<gene>
    <name evidence="1" type="ORF">NUM_07430</name>
</gene>
<organism evidence="1 2">
    <name type="scientific">Actinocatenispora comari</name>
    <dbReference type="NCBI Taxonomy" id="2807577"/>
    <lineage>
        <taxon>Bacteria</taxon>
        <taxon>Bacillati</taxon>
        <taxon>Actinomycetota</taxon>
        <taxon>Actinomycetes</taxon>
        <taxon>Micromonosporales</taxon>
        <taxon>Micromonosporaceae</taxon>
        <taxon>Actinocatenispora</taxon>
    </lineage>
</organism>
<proteinExistence type="predicted"/>
<reference evidence="2" key="1">
    <citation type="journal article" date="2021" name="Int. J. Syst. Evol. Microbiol.">
        <title>Actinocatenispora comari sp. nov., an endophytic actinomycete isolated from aerial parts of Comarum salesowianum.</title>
        <authorList>
            <person name="Oyunbileg N."/>
            <person name="Iizaka Y."/>
            <person name="Hamada M."/>
            <person name="Davaapurev B.O."/>
            <person name="Fukumoto A."/>
            <person name="Tsetseg B."/>
            <person name="Kato F."/>
            <person name="Tamura T."/>
            <person name="Batkhuu J."/>
            <person name="Anzai Y."/>
        </authorList>
    </citation>
    <scope>NUCLEOTIDE SEQUENCE [LARGE SCALE GENOMIC DNA]</scope>
    <source>
        <strain evidence="2">NUM-2625</strain>
    </source>
</reference>
<protein>
    <submittedName>
        <fullName evidence="1">Uncharacterized protein</fullName>
    </submittedName>
</protein>
<comment type="caution">
    <text evidence="1">The sequence shown here is derived from an EMBL/GenBank/DDBJ whole genome shotgun (WGS) entry which is preliminary data.</text>
</comment>
<accession>A0A8J4AB24</accession>